<protein>
    <submittedName>
        <fullName evidence="2">422_t:CDS:1</fullName>
    </submittedName>
</protein>
<keyword evidence="3" id="KW-1185">Reference proteome</keyword>
<evidence type="ECO:0000256" key="1">
    <source>
        <dbReference type="SAM" id="Phobius"/>
    </source>
</evidence>
<proteinExistence type="predicted"/>
<name>A0A9N8WK87_9GLOM</name>
<feature type="transmembrane region" description="Helical" evidence="1">
    <location>
        <begin position="30"/>
        <end position="52"/>
    </location>
</feature>
<reference evidence="2" key="1">
    <citation type="submission" date="2021-06" db="EMBL/GenBank/DDBJ databases">
        <authorList>
            <person name="Kallberg Y."/>
            <person name="Tangrot J."/>
            <person name="Rosling A."/>
        </authorList>
    </citation>
    <scope>NUCLEOTIDE SEQUENCE</scope>
    <source>
        <strain evidence="2">FL130A</strain>
    </source>
</reference>
<accession>A0A9N8WK87</accession>
<organism evidence="2 3">
    <name type="scientific">Ambispora leptoticha</name>
    <dbReference type="NCBI Taxonomy" id="144679"/>
    <lineage>
        <taxon>Eukaryota</taxon>
        <taxon>Fungi</taxon>
        <taxon>Fungi incertae sedis</taxon>
        <taxon>Mucoromycota</taxon>
        <taxon>Glomeromycotina</taxon>
        <taxon>Glomeromycetes</taxon>
        <taxon>Archaeosporales</taxon>
        <taxon>Ambisporaceae</taxon>
        <taxon>Ambispora</taxon>
    </lineage>
</organism>
<evidence type="ECO:0000313" key="2">
    <source>
        <dbReference type="EMBL" id="CAG8489524.1"/>
    </source>
</evidence>
<keyword evidence="1" id="KW-0472">Membrane</keyword>
<keyword evidence="1" id="KW-0812">Transmembrane</keyword>
<comment type="caution">
    <text evidence="2">The sequence shown here is derived from an EMBL/GenBank/DDBJ whole genome shotgun (WGS) entry which is preliminary data.</text>
</comment>
<gene>
    <name evidence="2" type="ORF">ALEPTO_LOCUS2906</name>
</gene>
<dbReference type="Proteomes" id="UP000789508">
    <property type="component" value="Unassembled WGS sequence"/>
</dbReference>
<evidence type="ECO:0000313" key="3">
    <source>
        <dbReference type="Proteomes" id="UP000789508"/>
    </source>
</evidence>
<keyword evidence="1" id="KW-1133">Transmembrane helix</keyword>
<sequence length="150" mass="17087">MVSWNSITSVFTGPPSGPPSGRSNSTWPVIIFWLFVGCVNGGLGATLTYVLYRPQWLIRRLRINPPPDNIGDDNSNVNNQNRTRRLVVERESWIDWFRHPRIVYNYTYYMHQPRCERCGGNIEPTNGVNDSVEPTNGNESMVLVGGNENF</sequence>
<dbReference type="AlphaFoldDB" id="A0A9N8WK87"/>
<dbReference type="EMBL" id="CAJVPS010000487">
    <property type="protein sequence ID" value="CAG8489524.1"/>
    <property type="molecule type" value="Genomic_DNA"/>
</dbReference>